<protein>
    <submittedName>
        <fullName evidence="1">Uncharacterized protein</fullName>
    </submittedName>
</protein>
<reference evidence="1" key="1">
    <citation type="submission" date="2020-04" db="EMBL/GenBank/DDBJ databases">
        <authorList>
            <person name="Chiriac C."/>
            <person name="Salcher M."/>
            <person name="Ghai R."/>
            <person name="Kavagutti S V."/>
        </authorList>
    </citation>
    <scope>NUCLEOTIDE SEQUENCE</scope>
</reference>
<gene>
    <name evidence="1" type="ORF">UFOVP312_28</name>
</gene>
<proteinExistence type="predicted"/>
<name>A0A6J5LQQ8_9CAUD</name>
<accession>A0A6J5LQQ8</accession>
<dbReference type="EMBL" id="LR796318">
    <property type="protein sequence ID" value="CAB4136618.1"/>
    <property type="molecule type" value="Genomic_DNA"/>
</dbReference>
<evidence type="ECO:0000313" key="1">
    <source>
        <dbReference type="EMBL" id="CAB4136618.1"/>
    </source>
</evidence>
<organism evidence="1">
    <name type="scientific">uncultured Caudovirales phage</name>
    <dbReference type="NCBI Taxonomy" id="2100421"/>
    <lineage>
        <taxon>Viruses</taxon>
        <taxon>Duplodnaviria</taxon>
        <taxon>Heunggongvirae</taxon>
        <taxon>Uroviricota</taxon>
        <taxon>Caudoviricetes</taxon>
        <taxon>Peduoviridae</taxon>
        <taxon>Maltschvirus</taxon>
        <taxon>Maltschvirus maltsch</taxon>
    </lineage>
</organism>
<sequence length="44" mass="5345">MTDTCKHRWEPTTFGIKYRNPGSYWYCCTRCNSVIWTILVEQQQ</sequence>